<proteinExistence type="predicted"/>
<organism evidence="2 3">
    <name type="scientific">Elysia marginata</name>
    <dbReference type="NCBI Taxonomy" id="1093978"/>
    <lineage>
        <taxon>Eukaryota</taxon>
        <taxon>Metazoa</taxon>
        <taxon>Spiralia</taxon>
        <taxon>Lophotrochozoa</taxon>
        <taxon>Mollusca</taxon>
        <taxon>Gastropoda</taxon>
        <taxon>Heterobranchia</taxon>
        <taxon>Euthyneura</taxon>
        <taxon>Panpulmonata</taxon>
        <taxon>Sacoglossa</taxon>
        <taxon>Placobranchoidea</taxon>
        <taxon>Plakobranchidae</taxon>
        <taxon>Elysia</taxon>
    </lineage>
</organism>
<name>A0AAV4GVD9_9GAST</name>
<accession>A0AAV4GVD9</accession>
<evidence type="ECO:0000313" key="3">
    <source>
        <dbReference type="Proteomes" id="UP000762676"/>
    </source>
</evidence>
<sequence length="367" mass="40560">MEAPAARPNILHLGGVTLRDFVPIEDVFDEKVLEVVELSGQAAKPPPFEKIPAVFSSVKEWPLFTNLRCWSCAFTFDTPPCFVPTSVRAKSDDRVEIGVEGNFCTFNCAARYIDDMYPPQAFAAKHWRMRDNLCLVYYYFKGLRVHHIEPAPRKTELIGFGGNLDEETFWARLREIDPQYDPRAHRRPVAPERMHELDPQHGLRAYRRPAASEKRMRPEPGGATVWTVCLDDGAKGVLRQAPGPKTPTALTAKTPTALTALTALTAKTPTTITAKTPTTLTTLTAKTPTTLTAKTPTTLTAKTATTLTAKTAACGASESVRKDRPSSDGKTCRFEPKKKKKKPKSFRAAAEKLSDEDLDALLDSFGL</sequence>
<comment type="caution">
    <text evidence="2">The sequence shown here is derived from an EMBL/GenBank/DDBJ whole genome shotgun (WGS) entry which is preliminary data.</text>
</comment>
<evidence type="ECO:0000256" key="1">
    <source>
        <dbReference type="SAM" id="MobiDB-lite"/>
    </source>
</evidence>
<evidence type="ECO:0000313" key="2">
    <source>
        <dbReference type="EMBL" id="GFR88325.1"/>
    </source>
</evidence>
<dbReference type="Proteomes" id="UP000762676">
    <property type="component" value="Unassembled WGS sequence"/>
</dbReference>
<dbReference type="EMBL" id="BMAT01005152">
    <property type="protein sequence ID" value="GFR88325.1"/>
    <property type="molecule type" value="Genomic_DNA"/>
</dbReference>
<feature type="compositionally biased region" description="Basic residues" evidence="1">
    <location>
        <begin position="336"/>
        <end position="345"/>
    </location>
</feature>
<gene>
    <name evidence="2" type="ORF">ElyMa_002514600</name>
</gene>
<feature type="compositionally biased region" description="Basic and acidic residues" evidence="1">
    <location>
        <begin position="319"/>
        <end position="335"/>
    </location>
</feature>
<feature type="region of interest" description="Disordered" evidence="1">
    <location>
        <begin position="316"/>
        <end position="350"/>
    </location>
</feature>
<keyword evidence="3" id="KW-1185">Reference proteome</keyword>
<dbReference type="AlphaFoldDB" id="A0AAV4GVD9"/>
<protein>
    <submittedName>
        <fullName evidence="2">BA71V-B175L protein</fullName>
    </submittedName>
</protein>
<reference evidence="2 3" key="1">
    <citation type="journal article" date="2021" name="Elife">
        <title>Chloroplast acquisition without the gene transfer in kleptoplastic sea slugs, Plakobranchus ocellatus.</title>
        <authorList>
            <person name="Maeda T."/>
            <person name="Takahashi S."/>
            <person name="Yoshida T."/>
            <person name="Shimamura S."/>
            <person name="Takaki Y."/>
            <person name="Nagai Y."/>
            <person name="Toyoda A."/>
            <person name="Suzuki Y."/>
            <person name="Arimoto A."/>
            <person name="Ishii H."/>
            <person name="Satoh N."/>
            <person name="Nishiyama T."/>
            <person name="Hasebe M."/>
            <person name="Maruyama T."/>
            <person name="Minagawa J."/>
            <person name="Obokata J."/>
            <person name="Shigenobu S."/>
        </authorList>
    </citation>
    <scope>NUCLEOTIDE SEQUENCE [LARGE SCALE GENOMIC DNA]</scope>
</reference>